<evidence type="ECO:0000313" key="1">
    <source>
        <dbReference type="EMBL" id="KNC21440.1"/>
    </source>
</evidence>
<dbReference type="AlphaFoldDB" id="A0A0L0BMW4"/>
<name>A0A0L0BMW4_LUCCU</name>
<dbReference type="Proteomes" id="UP000037069">
    <property type="component" value="Unassembled WGS sequence"/>
</dbReference>
<comment type="caution">
    <text evidence="1">The sequence shown here is derived from an EMBL/GenBank/DDBJ whole genome shotgun (WGS) entry which is preliminary data.</text>
</comment>
<proteinExistence type="predicted"/>
<evidence type="ECO:0000313" key="2">
    <source>
        <dbReference type="Proteomes" id="UP000037069"/>
    </source>
</evidence>
<accession>A0A0L0BMW4</accession>
<organism evidence="1 2">
    <name type="scientific">Lucilia cuprina</name>
    <name type="common">Green bottle fly</name>
    <name type="synonym">Australian sheep blowfly</name>
    <dbReference type="NCBI Taxonomy" id="7375"/>
    <lineage>
        <taxon>Eukaryota</taxon>
        <taxon>Metazoa</taxon>
        <taxon>Ecdysozoa</taxon>
        <taxon>Arthropoda</taxon>
        <taxon>Hexapoda</taxon>
        <taxon>Insecta</taxon>
        <taxon>Pterygota</taxon>
        <taxon>Neoptera</taxon>
        <taxon>Endopterygota</taxon>
        <taxon>Diptera</taxon>
        <taxon>Brachycera</taxon>
        <taxon>Muscomorpha</taxon>
        <taxon>Oestroidea</taxon>
        <taxon>Calliphoridae</taxon>
        <taxon>Luciliinae</taxon>
        <taxon>Lucilia</taxon>
    </lineage>
</organism>
<keyword evidence="2" id="KW-1185">Reference proteome</keyword>
<sequence length="151" mass="17345">MQLNVMERTPADTHTVTSMYLTLPGTDIFLPRKQRENVCLSCQKTDFYLRRVEVYRLSPAQNLLSYSTQVQNKFYLATCNEGPCDRGSILTTMSFSFSIDNWTDSLDNLLQIPITYYQLEGYLAQVTNMMDILVITRQLLSNADVLLPVKI</sequence>
<reference evidence="1 2" key="1">
    <citation type="journal article" date="2015" name="Nat. Commun.">
        <title>Lucilia cuprina genome unlocks parasitic fly biology to underpin future interventions.</title>
        <authorList>
            <person name="Anstead C.A."/>
            <person name="Korhonen P.K."/>
            <person name="Young N.D."/>
            <person name="Hall R.S."/>
            <person name="Jex A.R."/>
            <person name="Murali S.C."/>
            <person name="Hughes D.S."/>
            <person name="Lee S.F."/>
            <person name="Perry T."/>
            <person name="Stroehlein A.J."/>
            <person name="Ansell B.R."/>
            <person name="Breugelmans B."/>
            <person name="Hofmann A."/>
            <person name="Qu J."/>
            <person name="Dugan S."/>
            <person name="Lee S.L."/>
            <person name="Chao H."/>
            <person name="Dinh H."/>
            <person name="Han Y."/>
            <person name="Doddapaneni H.V."/>
            <person name="Worley K.C."/>
            <person name="Muzny D.M."/>
            <person name="Ioannidis P."/>
            <person name="Waterhouse R.M."/>
            <person name="Zdobnov E.M."/>
            <person name="James P.J."/>
            <person name="Bagnall N.H."/>
            <person name="Kotze A.C."/>
            <person name="Gibbs R.A."/>
            <person name="Richards S."/>
            <person name="Batterham P."/>
            <person name="Gasser R.B."/>
        </authorList>
    </citation>
    <scope>NUCLEOTIDE SEQUENCE [LARGE SCALE GENOMIC DNA]</scope>
    <source>
        <strain evidence="1 2">LS</strain>
        <tissue evidence="1">Full body</tissue>
    </source>
</reference>
<protein>
    <submittedName>
        <fullName evidence="1">Uncharacterized protein</fullName>
    </submittedName>
</protein>
<gene>
    <name evidence="1" type="ORF">FF38_12625</name>
</gene>
<dbReference type="EMBL" id="JRES01001623">
    <property type="protein sequence ID" value="KNC21440.1"/>
    <property type="molecule type" value="Genomic_DNA"/>
</dbReference>